<organism evidence="2">
    <name type="scientific">marine sediment metagenome</name>
    <dbReference type="NCBI Taxonomy" id="412755"/>
    <lineage>
        <taxon>unclassified sequences</taxon>
        <taxon>metagenomes</taxon>
        <taxon>ecological metagenomes</taxon>
    </lineage>
</organism>
<reference evidence="2" key="1">
    <citation type="journal article" date="2014" name="Front. Microbiol.">
        <title>High frequency of phylogenetically diverse reductive dehalogenase-homologous genes in deep subseafloor sedimentary metagenomes.</title>
        <authorList>
            <person name="Kawai M."/>
            <person name="Futagami T."/>
            <person name="Toyoda A."/>
            <person name="Takaki Y."/>
            <person name="Nishi S."/>
            <person name="Hori S."/>
            <person name="Arai W."/>
            <person name="Tsubouchi T."/>
            <person name="Morono Y."/>
            <person name="Uchiyama I."/>
            <person name="Ito T."/>
            <person name="Fujiyama A."/>
            <person name="Inagaki F."/>
            <person name="Takami H."/>
        </authorList>
    </citation>
    <scope>NUCLEOTIDE SEQUENCE</scope>
    <source>
        <strain evidence="2">Expedition CK06-06</strain>
    </source>
</reference>
<sequence>MILVDEEIKEAVNNGEIEEFTNFSEECLQPASYDLRVGE</sequence>
<protein>
    <recommendedName>
        <fullName evidence="1">2'-deoxycytidine 5'-triphosphate deaminase N-terminal domain-containing protein</fullName>
    </recommendedName>
</protein>
<proteinExistence type="predicted"/>
<dbReference type="GO" id="GO:0009394">
    <property type="term" value="P:2'-deoxyribonucleotide metabolic process"/>
    <property type="evidence" value="ECO:0007669"/>
    <property type="project" value="InterPro"/>
</dbReference>
<feature type="domain" description="2'-deoxycytidine 5'-triphosphate deaminase N-terminal" evidence="1">
    <location>
        <begin position="2"/>
        <end position="39"/>
    </location>
</feature>
<dbReference type="InterPro" id="IPR010550">
    <property type="entry name" value="DCD_N"/>
</dbReference>
<dbReference type="AlphaFoldDB" id="X0UVB3"/>
<gene>
    <name evidence="2" type="ORF">S01H1_35180</name>
</gene>
<dbReference type="SUPFAM" id="SSF51283">
    <property type="entry name" value="dUTPase-like"/>
    <property type="match status" value="1"/>
</dbReference>
<evidence type="ECO:0000313" key="2">
    <source>
        <dbReference type="EMBL" id="GAG09670.1"/>
    </source>
</evidence>
<dbReference type="Gene3D" id="2.70.40.10">
    <property type="match status" value="1"/>
</dbReference>
<dbReference type="GO" id="GO:0008829">
    <property type="term" value="F:dCTP deaminase activity"/>
    <property type="evidence" value="ECO:0007669"/>
    <property type="project" value="InterPro"/>
</dbReference>
<dbReference type="EMBL" id="BARS01021965">
    <property type="protein sequence ID" value="GAG09670.1"/>
    <property type="molecule type" value="Genomic_DNA"/>
</dbReference>
<dbReference type="Pfam" id="PF06559">
    <property type="entry name" value="DCD_N"/>
    <property type="match status" value="1"/>
</dbReference>
<accession>X0UVB3</accession>
<name>X0UVB3_9ZZZZ</name>
<comment type="caution">
    <text evidence="2">The sequence shown here is derived from an EMBL/GenBank/DDBJ whole genome shotgun (WGS) entry which is preliminary data.</text>
</comment>
<feature type="non-terminal residue" evidence="2">
    <location>
        <position position="39"/>
    </location>
</feature>
<dbReference type="InterPro" id="IPR036157">
    <property type="entry name" value="dUTPase-like_sf"/>
</dbReference>
<evidence type="ECO:0000259" key="1">
    <source>
        <dbReference type="Pfam" id="PF06559"/>
    </source>
</evidence>